<organism evidence="2 3">
    <name type="scientific">Nostoc spongiaeforme FACHB-130</name>
    <dbReference type="NCBI Taxonomy" id="1357510"/>
    <lineage>
        <taxon>Bacteria</taxon>
        <taxon>Bacillati</taxon>
        <taxon>Cyanobacteriota</taxon>
        <taxon>Cyanophyceae</taxon>
        <taxon>Nostocales</taxon>
        <taxon>Nostocaceae</taxon>
        <taxon>Nostoc</taxon>
    </lineage>
</organism>
<evidence type="ECO:0000313" key="2">
    <source>
        <dbReference type="EMBL" id="MBD2597658.1"/>
    </source>
</evidence>
<evidence type="ECO:0000259" key="1">
    <source>
        <dbReference type="Pfam" id="PF01764"/>
    </source>
</evidence>
<sequence length="373" mass="42048">MQEDIVMPYFCKYFRRLEDRLRLEQGFATPILPLKVPFPAGKSAYDSGIAWWLAQCSNLVYENKITVAFELKDVGFDSILFFDTQGTQAFLATHPGVDGGGKFAVLAFRGTEEDSIDILTDINFVKRLFPDENLLENAGLKENSIAKLPKLYAHGGFVAGIENIWGTAVSKEIEDLYNEPNQKVNWLGLPGVSNALLDLYQQPNDTALYITGHSLGGALATLAAYKSLVYEKSFYITALYTFGSPRTVQQALAKKIAQKFDGRSHRIVNGIDVVPRLPPRVPVLLDFSHINKLVYFSKNRHRKVKTFWGEDTIVLLILIVEFMLTLITRLISTILSLVGIPVKPYTPVTIKKHMITEYIRDLEIDLKITSRRK</sequence>
<dbReference type="RefSeq" id="WP_190970296.1">
    <property type="nucleotide sequence ID" value="NZ_JACJTB010000047.1"/>
</dbReference>
<proteinExistence type="predicted"/>
<reference evidence="2 3" key="1">
    <citation type="journal article" date="2020" name="ISME J.">
        <title>Comparative genomics reveals insights into cyanobacterial evolution and habitat adaptation.</title>
        <authorList>
            <person name="Chen M.Y."/>
            <person name="Teng W.K."/>
            <person name="Zhao L."/>
            <person name="Hu C.X."/>
            <person name="Zhou Y.K."/>
            <person name="Han B.P."/>
            <person name="Song L.R."/>
            <person name="Shu W.S."/>
        </authorList>
    </citation>
    <scope>NUCLEOTIDE SEQUENCE [LARGE SCALE GENOMIC DNA]</scope>
    <source>
        <strain evidence="2 3">FACHB-130</strain>
    </source>
</reference>
<dbReference type="Gene3D" id="3.40.50.1820">
    <property type="entry name" value="alpha/beta hydrolase"/>
    <property type="match status" value="1"/>
</dbReference>
<dbReference type="Proteomes" id="UP000603457">
    <property type="component" value="Unassembled WGS sequence"/>
</dbReference>
<dbReference type="PANTHER" id="PTHR45856:SF24">
    <property type="entry name" value="FUNGAL LIPASE-LIKE DOMAIN-CONTAINING PROTEIN"/>
    <property type="match status" value="1"/>
</dbReference>
<protein>
    <submittedName>
        <fullName evidence="2">Lipase family protein</fullName>
    </submittedName>
</protein>
<name>A0ABR8G358_9NOSO</name>
<accession>A0ABR8G358</accession>
<comment type="caution">
    <text evidence="2">The sequence shown here is derived from an EMBL/GenBank/DDBJ whole genome shotgun (WGS) entry which is preliminary data.</text>
</comment>
<evidence type="ECO:0000313" key="3">
    <source>
        <dbReference type="Proteomes" id="UP000603457"/>
    </source>
</evidence>
<dbReference type="EMBL" id="JACJTB010000047">
    <property type="protein sequence ID" value="MBD2597658.1"/>
    <property type="molecule type" value="Genomic_DNA"/>
</dbReference>
<dbReference type="InterPro" id="IPR029058">
    <property type="entry name" value="AB_hydrolase_fold"/>
</dbReference>
<dbReference type="SUPFAM" id="SSF53474">
    <property type="entry name" value="alpha/beta-Hydrolases"/>
    <property type="match status" value="1"/>
</dbReference>
<feature type="domain" description="Fungal lipase-type" evidence="1">
    <location>
        <begin position="105"/>
        <end position="280"/>
    </location>
</feature>
<dbReference type="Pfam" id="PF01764">
    <property type="entry name" value="Lipase_3"/>
    <property type="match status" value="1"/>
</dbReference>
<keyword evidence="3" id="KW-1185">Reference proteome</keyword>
<dbReference type="CDD" id="cd00519">
    <property type="entry name" value="Lipase_3"/>
    <property type="match status" value="1"/>
</dbReference>
<dbReference type="InterPro" id="IPR002921">
    <property type="entry name" value="Fungal_lipase-type"/>
</dbReference>
<dbReference type="PANTHER" id="PTHR45856">
    <property type="entry name" value="ALPHA/BETA-HYDROLASES SUPERFAMILY PROTEIN"/>
    <property type="match status" value="1"/>
</dbReference>
<gene>
    <name evidence="2" type="ORF">H6G74_25530</name>
</gene>
<dbReference type="InterPro" id="IPR051218">
    <property type="entry name" value="Sec_MonoDiacylglyc_Lipase"/>
</dbReference>